<dbReference type="InterPro" id="IPR050570">
    <property type="entry name" value="Cell_wall_metabolism_enzyme"/>
</dbReference>
<dbReference type="EMBL" id="CP155571">
    <property type="protein sequence ID" value="XFO71735.1"/>
    <property type="molecule type" value="Genomic_DNA"/>
</dbReference>
<reference evidence="3" key="1">
    <citation type="submission" date="2024-05" db="EMBL/GenBank/DDBJ databases">
        <title>Isolation and characterization of Sporomusa carbonis sp. nov., a carboxydotrophic hydrogenogen in the genus of Sporomusa isolated from a charcoal burning pile.</title>
        <authorList>
            <person name="Boeer T."/>
            <person name="Rosenbaum F."/>
            <person name="Eysell L."/>
            <person name="Mueller V."/>
            <person name="Daniel R."/>
            <person name="Poehlein A."/>
        </authorList>
    </citation>
    <scope>NUCLEOTIDE SEQUENCE [LARGE SCALE GENOMIC DNA]</scope>
    <source>
        <strain evidence="3">DSM 3132</strain>
    </source>
</reference>
<dbReference type="Proteomes" id="UP000216052">
    <property type="component" value="Chromosome"/>
</dbReference>
<accession>A0ABZ3J0H5</accession>
<protein>
    <recommendedName>
        <fullName evidence="2">M23ase beta-sheet core domain-containing protein</fullName>
    </recommendedName>
</protein>
<dbReference type="Gene3D" id="2.70.70.10">
    <property type="entry name" value="Glucose Permease (Domain IIA)"/>
    <property type="match status" value="1"/>
</dbReference>
<keyword evidence="1" id="KW-0472">Membrane</keyword>
<feature type="domain" description="M23ase beta-sheet core" evidence="2">
    <location>
        <begin position="111"/>
        <end position="205"/>
    </location>
</feature>
<sequence>MQISHDVDDNQTADTKRWTGFSPKWLAVPACLLMIFSAGFLVNAHQVRNTGGVTVIAQQSQPSVAGQAQDTEKIQTDMAKLATTPSIWPTSGEVTSGFGWRSSPWGDGSEMHPGIDIANSIGSPIFATADGVVVQSGWAGGYGNIVHIDHGNGIETIYGHNSRVSVSVGQSVKKGQIIAYSGNTGRSTGPHAHYEVRVNGTAVDPIRFLVL</sequence>
<evidence type="ECO:0000313" key="3">
    <source>
        <dbReference type="EMBL" id="XFO71735.1"/>
    </source>
</evidence>
<dbReference type="InterPro" id="IPR011055">
    <property type="entry name" value="Dup_hybrid_motif"/>
</dbReference>
<dbReference type="Pfam" id="PF01551">
    <property type="entry name" value="Peptidase_M23"/>
    <property type="match status" value="1"/>
</dbReference>
<gene>
    <name evidence="3" type="ORF">SPACI_017690</name>
</gene>
<evidence type="ECO:0000313" key="4">
    <source>
        <dbReference type="Proteomes" id="UP000216052"/>
    </source>
</evidence>
<dbReference type="CDD" id="cd12797">
    <property type="entry name" value="M23_peptidase"/>
    <property type="match status" value="1"/>
</dbReference>
<proteinExistence type="predicted"/>
<dbReference type="PANTHER" id="PTHR21666:SF286">
    <property type="entry name" value="LIPOPROTEIN NLPD"/>
    <property type="match status" value="1"/>
</dbReference>
<keyword evidence="4" id="KW-1185">Reference proteome</keyword>
<name>A0ABZ3J0H5_SPOA4</name>
<evidence type="ECO:0000259" key="2">
    <source>
        <dbReference type="Pfam" id="PF01551"/>
    </source>
</evidence>
<organism evidence="3 4">
    <name type="scientific">Sporomusa acidovorans (strain ATCC 49682 / DSM 3132 / Mol)</name>
    <dbReference type="NCBI Taxonomy" id="1123286"/>
    <lineage>
        <taxon>Bacteria</taxon>
        <taxon>Bacillati</taxon>
        <taxon>Bacillota</taxon>
        <taxon>Negativicutes</taxon>
        <taxon>Selenomonadales</taxon>
        <taxon>Sporomusaceae</taxon>
        <taxon>Sporomusa</taxon>
    </lineage>
</organism>
<dbReference type="PANTHER" id="PTHR21666">
    <property type="entry name" value="PEPTIDASE-RELATED"/>
    <property type="match status" value="1"/>
</dbReference>
<evidence type="ECO:0000256" key="1">
    <source>
        <dbReference type="SAM" id="Phobius"/>
    </source>
</evidence>
<keyword evidence="1" id="KW-0812">Transmembrane</keyword>
<keyword evidence="1" id="KW-1133">Transmembrane helix</keyword>
<dbReference type="InterPro" id="IPR016047">
    <property type="entry name" value="M23ase_b-sheet_dom"/>
</dbReference>
<feature type="transmembrane region" description="Helical" evidence="1">
    <location>
        <begin position="25"/>
        <end position="42"/>
    </location>
</feature>
<dbReference type="SUPFAM" id="SSF51261">
    <property type="entry name" value="Duplicated hybrid motif"/>
    <property type="match status" value="1"/>
</dbReference>